<gene>
    <name evidence="1" type="ORF">F2P81_020665</name>
</gene>
<proteinExistence type="predicted"/>
<comment type="caution">
    <text evidence="1">The sequence shown here is derived from an EMBL/GenBank/DDBJ whole genome shotgun (WGS) entry which is preliminary data.</text>
</comment>
<name>A0A6A4SAV7_SCOMX</name>
<dbReference type="Proteomes" id="UP000438429">
    <property type="component" value="Unassembled WGS sequence"/>
</dbReference>
<evidence type="ECO:0000313" key="2">
    <source>
        <dbReference type="Proteomes" id="UP000438429"/>
    </source>
</evidence>
<protein>
    <submittedName>
        <fullName evidence="1">Uncharacterized protein</fullName>
    </submittedName>
</protein>
<accession>A0A6A4SAV7</accession>
<sequence>MRRDAAATAPCWTVVGVVFGQFLVSFSWRTTVENDLICDRLMIEFNVGPVLLPCPENVLQAWGEAGGGDCCETTFIEGFIPDAAKKEALLFTEGRFPDDAKIHTLSYDIDDDDDDDEFQELEVKTVTK</sequence>
<reference evidence="1 2" key="1">
    <citation type="submission" date="2019-06" db="EMBL/GenBank/DDBJ databases">
        <title>Draft genomes of female and male turbot (Scophthalmus maximus).</title>
        <authorList>
            <person name="Xu H."/>
            <person name="Xu X.-W."/>
            <person name="Shao C."/>
            <person name="Chen S."/>
        </authorList>
    </citation>
    <scope>NUCLEOTIDE SEQUENCE [LARGE SCALE GENOMIC DNA]</scope>
    <source>
        <strain evidence="1">Ysfricsl-2016a</strain>
        <tissue evidence="1">Blood</tissue>
    </source>
</reference>
<evidence type="ECO:0000313" key="1">
    <source>
        <dbReference type="EMBL" id="KAF0027924.1"/>
    </source>
</evidence>
<organism evidence="1 2">
    <name type="scientific">Scophthalmus maximus</name>
    <name type="common">Turbot</name>
    <name type="synonym">Psetta maxima</name>
    <dbReference type="NCBI Taxonomy" id="52904"/>
    <lineage>
        <taxon>Eukaryota</taxon>
        <taxon>Metazoa</taxon>
        <taxon>Chordata</taxon>
        <taxon>Craniata</taxon>
        <taxon>Vertebrata</taxon>
        <taxon>Euteleostomi</taxon>
        <taxon>Actinopterygii</taxon>
        <taxon>Neopterygii</taxon>
        <taxon>Teleostei</taxon>
        <taxon>Neoteleostei</taxon>
        <taxon>Acanthomorphata</taxon>
        <taxon>Carangaria</taxon>
        <taxon>Pleuronectiformes</taxon>
        <taxon>Pleuronectoidei</taxon>
        <taxon>Scophthalmidae</taxon>
        <taxon>Scophthalmus</taxon>
    </lineage>
</organism>
<dbReference type="EMBL" id="VEVO01000018">
    <property type="protein sequence ID" value="KAF0027924.1"/>
    <property type="molecule type" value="Genomic_DNA"/>
</dbReference>
<dbReference type="AlphaFoldDB" id="A0A6A4SAV7"/>